<dbReference type="EMBL" id="BAMD01000213">
    <property type="protein sequence ID" value="GAF06005.1"/>
    <property type="molecule type" value="Genomic_DNA"/>
</dbReference>
<organism evidence="1 2">
    <name type="scientific">Saccharicrinis fermentans DSM 9555 = JCM 21142</name>
    <dbReference type="NCBI Taxonomy" id="869213"/>
    <lineage>
        <taxon>Bacteria</taxon>
        <taxon>Pseudomonadati</taxon>
        <taxon>Bacteroidota</taxon>
        <taxon>Bacteroidia</taxon>
        <taxon>Marinilabiliales</taxon>
        <taxon>Marinilabiliaceae</taxon>
        <taxon>Saccharicrinis</taxon>
    </lineage>
</organism>
<dbReference type="RefSeq" id="WP_152541937.1">
    <property type="nucleotide sequence ID" value="NZ_KI912107.1"/>
</dbReference>
<accession>W7Y4Y9</accession>
<reference evidence="1 2" key="1">
    <citation type="journal article" date="2014" name="Genome Announc.">
        <title>Draft Genome Sequence of Cytophaga fermentans JCM 21142T, a Facultative Anaerobe Isolated from Marine Mud.</title>
        <authorList>
            <person name="Starns D."/>
            <person name="Oshima K."/>
            <person name="Suda W."/>
            <person name="Iino T."/>
            <person name="Yuki M."/>
            <person name="Inoue J."/>
            <person name="Kitamura K."/>
            <person name="Iida T."/>
            <person name="Darby A."/>
            <person name="Hattori M."/>
            <person name="Ohkuma M."/>
        </authorList>
    </citation>
    <scope>NUCLEOTIDE SEQUENCE [LARGE SCALE GENOMIC DNA]</scope>
    <source>
        <strain evidence="1 2">JCM 21142</strain>
    </source>
</reference>
<name>W7Y4Y9_9BACT</name>
<evidence type="ECO:0000313" key="1">
    <source>
        <dbReference type="EMBL" id="GAF06005.1"/>
    </source>
</evidence>
<proteinExistence type="predicted"/>
<dbReference type="Proteomes" id="UP000019402">
    <property type="component" value="Unassembled WGS sequence"/>
</dbReference>
<comment type="caution">
    <text evidence="1">The sequence shown here is derived from an EMBL/GenBank/DDBJ whole genome shotgun (WGS) entry which is preliminary data.</text>
</comment>
<sequence>MKRKILIYLIFGLISIKGMSQSPNWTVITDPETGIEFSSPENTARFDSLYTTLYGGEIDSTEAVQVHIFRNADITNSDPVFNEALAQENNDTLRAIERLMLLASDSELTAIQEITTNGVRGLEIGITYKSLQTEIPYHTFVRYYMMDGNFISFTWTGIETNLKSAGGTKDSFFNSVNLD</sequence>
<gene>
    <name evidence="1" type="ORF">JCM21142_134772</name>
</gene>
<protein>
    <submittedName>
        <fullName evidence="1">Uncharacterized protein</fullName>
    </submittedName>
</protein>
<dbReference type="AlphaFoldDB" id="W7Y4Y9"/>
<keyword evidence="2" id="KW-1185">Reference proteome</keyword>
<dbReference type="STRING" id="869213.GCA_000517085_03735"/>
<evidence type="ECO:0000313" key="2">
    <source>
        <dbReference type="Proteomes" id="UP000019402"/>
    </source>
</evidence>